<dbReference type="OrthoDB" id="5962at2759"/>
<evidence type="ECO:0000313" key="2">
    <source>
        <dbReference type="EMBL" id="CBN80500.1"/>
    </source>
</evidence>
<proteinExistence type="inferred from homology"/>
<reference evidence="2 3" key="1">
    <citation type="journal article" date="2010" name="Nature">
        <title>The Ectocarpus genome and the independent evolution of multicellularity in brown algae.</title>
        <authorList>
            <person name="Cock J.M."/>
            <person name="Sterck L."/>
            <person name="Rouze P."/>
            <person name="Scornet D."/>
            <person name="Allen A.E."/>
            <person name="Amoutzias G."/>
            <person name="Anthouard V."/>
            <person name="Artiguenave F."/>
            <person name="Aury J.M."/>
            <person name="Badger J.H."/>
            <person name="Beszteri B."/>
            <person name="Billiau K."/>
            <person name="Bonnet E."/>
            <person name="Bothwell J.H."/>
            <person name="Bowler C."/>
            <person name="Boyen C."/>
            <person name="Brownlee C."/>
            <person name="Carrano C.J."/>
            <person name="Charrier B."/>
            <person name="Cho G.Y."/>
            <person name="Coelho S.M."/>
            <person name="Collen J."/>
            <person name="Corre E."/>
            <person name="Da Silva C."/>
            <person name="Delage L."/>
            <person name="Delaroque N."/>
            <person name="Dittami S.M."/>
            <person name="Doulbeau S."/>
            <person name="Elias M."/>
            <person name="Farnham G."/>
            <person name="Gachon C.M."/>
            <person name="Gschloessl B."/>
            <person name="Heesch S."/>
            <person name="Jabbari K."/>
            <person name="Jubin C."/>
            <person name="Kawai H."/>
            <person name="Kimura K."/>
            <person name="Kloareg B."/>
            <person name="Kupper F.C."/>
            <person name="Lang D."/>
            <person name="Le Bail A."/>
            <person name="Leblanc C."/>
            <person name="Lerouge P."/>
            <person name="Lohr M."/>
            <person name="Lopez P.J."/>
            <person name="Martens C."/>
            <person name="Maumus F."/>
            <person name="Michel G."/>
            <person name="Miranda-Saavedra D."/>
            <person name="Morales J."/>
            <person name="Moreau H."/>
            <person name="Motomura T."/>
            <person name="Nagasato C."/>
            <person name="Napoli C.A."/>
            <person name="Nelson D.R."/>
            <person name="Nyvall-Collen P."/>
            <person name="Peters A.F."/>
            <person name="Pommier C."/>
            <person name="Potin P."/>
            <person name="Poulain J."/>
            <person name="Quesneville H."/>
            <person name="Read B."/>
            <person name="Rensing S.A."/>
            <person name="Ritter A."/>
            <person name="Rousvoal S."/>
            <person name="Samanta M."/>
            <person name="Samson G."/>
            <person name="Schroeder D.C."/>
            <person name="Segurens B."/>
            <person name="Strittmatter M."/>
            <person name="Tonon T."/>
            <person name="Tregear J.W."/>
            <person name="Valentin K."/>
            <person name="von Dassow P."/>
            <person name="Yamagishi T."/>
            <person name="Van de Peer Y."/>
            <person name="Wincker P."/>
        </authorList>
    </citation>
    <scope>NUCLEOTIDE SEQUENCE [LARGE SCALE GENOMIC DNA]</scope>
    <source>
        <strain evidence="3">Ec32 / CCAP1310/4</strain>
    </source>
</reference>
<dbReference type="EMBL" id="FN649741">
    <property type="protein sequence ID" value="CBN80500.1"/>
    <property type="molecule type" value="Genomic_DNA"/>
</dbReference>
<name>D8LPM8_ECTSI</name>
<organism evidence="2 3">
    <name type="scientific">Ectocarpus siliculosus</name>
    <name type="common">Brown alga</name>
    <name type="synonym">Conferva siliculosa</name>
    <dbReference type="NCBI Taxonomy" id="2880"/>
    <lineage>
        <taxon>Eukaryota</taxon>
        <taxon>Sar</taxon>
        <taxon>Stramenopiles</taxon>
        <taxon>Ochrophyta</taxon>
        <taxon>PX clade</taxon>
        <taxon>Phaeophyceae</taxon>
        <taxon>Ectocarpales</taxon>
        <taxon>Ectocarpaceae</taxon>
        <taxon>Ectocarpus</taxon>
    </lineage>
</organism>
<dbReference type="InterPro" id="IPR042031">
    <property type="entry name" value="SKA1_MBD_sf"/>
</dbReference>
<gene>
    <name evidence="2" type="ORF">Esi_0052_0198</name>
</gene>
<dbReference type="GO" id="GO:0031110">
    <property type="term" value="P:regulation of microtubule polymerization or depolymerization"/>
    <property type="evidence" value="ECO:0007669"/>
    <property type="project" value="TreeGrafter"/>
</dbReference>
<dbReference type="Proteomes" id="UP000002630">
    <property type="component" value="Linkage Group LG16"/>
</dbReference>
<dbReference type="GO" id="GO:0000940">
    <property type="term" value="C:outer kinetochore"/>
    <property type="evidence" value="ECO:0007669"/>
    <property type="project" value="TreeGrafter"/>
</dbReference>
<dbReference type="GO" id="GO:0072686">
    <property type="term" value="C:mitotic spindle"/>
    <property type="evidence" value="ECO:0007669"/>
    <property type="project" value="TreeGrafter"/>
</dbReference>
<protein>
    <submittedName>
        <fullName evidence="2">Similar to C18orf24 protein</fullName>
    </submittedName>
</protein>
<dbReference type="GO" id="GO:0008017">
    <property type="term" value="F:microtubule binding"/>
    <property type="evidence" value="ECO:0007669"/>
    <property type="project" value="InterPro"/>
</dbReference>
<dbReference type="InParanoid" id="D8LPM8"/>
<keyword evidence="3" id="KW-1185">Reference proteome</keyword>
<dbReference type="Gene3D" id="1.10.10.1890">
    <property type="entry name" value="Ska1 microtubule binding domain-like"/>
    <property type="match status" value="1"/>
</dbReference>
<dbReference type="eggNOG" id="KOG4832">
    <property type="taxonomic scope" value="Eukaryota"/>
</dbReference>
<dbReference type="STRING" id="2880.D8LPM8"/>
<dbReference type="InterPro" id="IPR009829">
    <property type="entry name" value="SKA1"/>
</dbReference>
<dbReference type="AlphaFoldDB" id="D8LPM8"/>
<accession>D8LPM8</accession>
<dbReference type="GO" id="GO:0005876">
    <property type="term" value="C:spindle microtubule"/>
    <property type="evidence" value="ECO:0007669"/>
    <property type="project" value="TreeGrafter"/>
</dbReference>
<dbReference type="GO" id="GO:0000278">
    <property type="term" value="P:mitotic cell cycle"/>
    <property type="evidence" value="ECO:0007669"/>
    <property type="project" value="TreeGrafter"/>
</dbReference>
<dbReference type="GO" id="GO:0007059">
    <property type="term" value="P:chromosome segregation"/>
    <property type="evidence" value="ECO:0007669"/>
    <property type="project" value="InterPro"/>
</dbReference>
<sequence length="125" mass="13840">MPEVVPVELVTVGELDGVPRSTRGRLTIEQVNAAVTDIQKAIERRHAFLSKPRKKMSEKQRGRLEELLGQEVPAHGGRPFIAEPDLRALPSFKKGEMTAKALIATLRNLKRLKGVRGAGMMTYVV</sequence>
<dbReference type="Pfam" id="PF07160">
    <property type="entry name" value="SKA1"/>
    <property type="match status" value="1"/>
</dbReference>
<dbReference type="PANTHER" id="PTHR28573">
    <property type="entry name" value="SPINDLE AND KINETOCHORE-ASSOCIATED PROTEIN 1"/>
    <property type="match status" value="1"/>
</dbReference>
<comment type="similarity">
    <text evidence="1">Belongs to the SKA1 family.</text>
</comment>
<evidence type="ECO:0000256" key="1">
    <source>
        <dbReference type="ARBA" id="ARBA00006836"/>
    </source>
</evidence>
<evidence type="ECO:0000313" key="3">
    <source>
        <dbReference type="Proteomes" id="UP000002630"/>
    </source>
</evidence>
<dbReference type="GO" id="GO:0051301">
    <property type="term" value="P:cell division"/>
    <property type="evidence" value="ECO:0007669"/>
    <property type="project" value="InterPro"/>
</dbReference>
<dbReference type="PANTHER" id="PTHR28573:SF1">
    <property type="entry name" value="SPINDLE AND KINETOCHORE-ASSOCIATED PROTEIN 1"/>
    <property type="match status" value="1"/>
</dbReference>
<dbReference type="EMBL" id="FN648730">
    <property type="protein sequence ID" value="CBN80500.1"/>
    <property type="molecule type" value="Genomic_DNA"/>
</dbReference>